<dbReference type="SUPFAM" id="SSF53756">
    <property type="entry name" value="UDP-Glycosyltransferase/glycogen phosphorylase"/>
    <property type="match status" value="1"/>
</dbReference>
<protein>
    <recommendedName>
        <fullName evidence="3">Glycosyltransferase</fullName>
    </recommendedName>
</protein>
<accession>A0AAW6B727</accession>
<gene>
    <name evidence="1" type="ORF">ODV14_00210</name>
</gene>
<evidence type="ECO:0000313" key="2">
    <source>
        <dbReference type="Proteomes" id="UP001141961"/>
    </source>
</evidence>
<evidence type="ECO:0000313" key="1">
    <source>
        <dbReference type="EMBL" id="MDB6245801.1"/>
    </source>
</evidence>
<sequence length="129" mass="14221">MVFHSALTTHGQYDGDMFDIYQGIGDMLKEGSLTGVISSTNKEADHAANLFDADHSYAIPVTFVKKNITPVAFNSRKPYSLIAVARLDAVKRLDHVIRAAVKLHEKYPELTLTFYGHGDAETEPKLKAG</sequence>
<proteinExistence type="predicted"/>
<evidence type="ECO:0008006" key="3">
    <source>
        <dbReference type="Google" id="ProtNLM"/>
    </source>
</evidence>
<dbReference type="AlphaFoldDB" id="A0AAW6B727"/>
<reference evidence="1" key="1">
    <citation type="journal article" date="2022" name="Microorganisms">
        <title>Antibiotic Susceptibility, Resistance Gene Determinants and Corresponding Genomic Regions in Lactobacillus amylovorus Isolates Derived from Wild Boars and Domestic Pigs.</title>
        <authorList>
            <person name="Moravkova M."/>
            <person name="Kostovova I."/>
            <person name="Kavanova K."/>
            <person name="Pechar R."/>
            <person name="Stanek S."/>
            <person name="Brychta A."/>
            <person name="Zeman M."/>
            <person name="Kubasova T."/>
        </authorList>
    </citation>
    <scope>NUCLEOTIDE SEQUENCE</scope>
    <source>
        <strain evidence="1">M597B</strain>
    </source>
</reference>
<organism evidence="1 2">
    <name type="scientific">Lactobacillus amylovorus</name>
    <dbReference type="NCBI Taxonomy" id="1604"/>
    <lineage>
        <taxon>Bacteria</taxon>
        <taxon>Bacillati</taxon>
        <taxon>Bacillota</taxon>
        <taxon>Bacilli</taxon>
        <taxon>Lactobacillales</taxon>
        <taxon>Lactobacillaceae</taxon>
        <taxon>Lactobacillus</taxon>
    </lineage>
</organism>
<reference evidence="1" key="2">
    <citation type="submission" date="2022-10" db="EMBL/GenBank/DDBJ databases">
        <authorList>
            <person name="Kostovova I."/>
            <person name="Moravkova M."/>
            <person name="Pechar R."/>
        </authorList>
    </citation>
    <scope>NUCLEOTIDE SEQUENCE</scope>
    <source>
        <strain evidence="1">M597B</strain>
    </source>
</reference>
<name>A0AAW6B727_LACAM</name>
<dbReference type="Proteomes" id="UP001141961">
    <property type="component" value="Unassembled WGS sequence"/>
</dbReference>
<dbReference type="RefSeq" id="WP_271326701.1">
    <property type="nucleotide sequence ID" value="NZ_JAOTHC010000002.1"/>
</dbReference>
<dbReference type="Gene3D" id="3.40.50.2000">
    <property type="entry name" value="Glycogen Phosphorylase B"/>
    <property type="match status" value="1"/>
</dbReference>
<comment type="caution">
    <text evidence="1">The sequence shown here is derived from an EMBL/GenBank/DDBJ whole genome shotgun (WGS) entry which is preliminary data.</text>
</comment>
<dbReference type="EMBL" id="JAOTHD010000001">
    <property type="protein sequence ID" value="MDB6245801.1"/>
    <property type="molecule type" value="Genomic_DNA"/>
</dbReference>